<dbReference type="AlphaFoldDB" id="A0A7W4Z6B1"/>
<keyword evidence="1" id="KW-0472">Membrane</keyword>
<dbReference type="GO" id="GO:0004190">
    <property type="term" value="F:aspartic-type endopeptidase activity"/>
    <property type="evidence" value="ECO:0007669"/>
    <property type="project" value="UniProtKB-EC"/>
</dbReference>
<dbReference type="InterPro" id="IPR000045">
    <property type="entry name" value="Prepilin_IV_endopep_pep"/>
</dbReference>
<evidence type="ECO:0000259" key="2">
    <source>
        <dbReference type="Pfam" id="PF01478"/>
    </source>
</evidence>
<keyword evidence="1" id="KW-0812">Transmembrane</keyword>
<name>A0A7W4Z6B1_9GAMM</name>
<sequence>MDIVAFTDSALTIVFSATLAFIAWQDWTQRRIANGAVLALLACAVVRWITESPNGYELIFNLIIASLISVPGLMRAVLGAGDVKMLFALAPLLTTDAYFQAFSFGLVILVGACLLADQALRRFPLEACQGCAQVRPNELMNQLRERGIPLGTAVSLGWLTTLL</sequence>
<feature type="transmembrane region" description="Helical" evidence="1">
    <location>
        <begin position="98"/>
        <end position="116"/>
    </location>
</feature>
<protein>
    <submittedName>
        <fullName evidence="3">Prepilin peptidase CpaA</fullName>
        <ecNumber evidence="3">3.4.23.43</ecNumber>
    </submittedName>
</protein>
<dbReference type="Pfam" id="PF01478">
    <property type="entry name" value="Peptidase_A24"/>
    <property type="match status" value="1"/>
</dbReference>
<dbReference type="EC" id="3.4.23.43" evidence="3"/>
<organism evidence="3 4">
    <name type="scientific">Litorivivens lipolytica</name>
    <dbReference type="NCBI Taxonomy" id="1524264"/>
    <lineage>
        <taxon>Bacteria</taxon>
        <taxon>Pseudomonadati</taxon>
        <taxon>Pseudomonadota</taxon>
        <taxon>Gammaproteobacteria</taxon>
        <taxon>Litorivivens</taxon>
    </lineage>
</organism>
<proteinExistence type="predicted"/>
<dbReference type="RefSeq" id="WP_183409402.1">
    <property type="nucleotide sequence ID" value="NZ_JACHWY010000001.1"/>
</dbReference>
<dbReference type="Proteomes" id="UP000537130">
    <property type="component" value="Unassembled WGS sequence"/>
</dbReference>
<gene>
    <name evidence="3" type="ORF">FHR99_000962</name>
</gene>
<evidence type="ECO:0000256" key="1">
    <source>
        <dbReference type="SAM" id="Phobius"/>
    </source>
</evidence>
<feature type="transmembrane region" description="Helical" evidence="1">
    <location>
        <begin position="5"/>
        <end position="25"/>
    </location>
</feature>
<keyword evidence="3" id="KW-0378">Hydrolase</keyword>
<feature type="domain" description="Prepilin type IV endopeptidase peptidase" evidence="2">
    <location>
        <begin position="13"/>
        <end position="108"/>
    </location>
</feature>
<reference evidence="3 4" key="1">
    <citation type="submission" date="2020-08" db="EMBL/GenBank/DDBJ databases">
        <title>Genomic Encyclopedia of Type Strains, Phase III (KMG-III): the genomes of soil and plant-associated and newly described type strains.</title>
        <authorList>
            <person name="Whitman W."/>
        </authorList>
    </citation>
    <scope>NUCLEOTIDE SEQUENCE [LARGE SCALE GENOMIC DNA]</scope>
    <source>
        <strain evidence="3 4">CECT 8654</strain>
    </source>
</reference>
<dbReference type="Gene3D" id="1.20.120.1220">
    <property type="match status" value="1"/>
</dbReference>
<feature type="transmembrane region" description="Helical" evidence="1">
    <location>
        <begin position="58"/>
        <end position="78"/>
    </location>
</feature>
<comment type="caution">
    <text evidence="3">The sequence shown here is derived from an EMBL/GenBank/DDBJ whole genome shotgun (WGS) entry which is preliminary data.</text>
</comment>
<dbReference type="GO" id="GO:0016020">
    <property type="term" value="C:membrane"/>
    <property type="evidence" value="ECO:0007669"/>
    <property type="project" value="InterPro"/>
</dbReference>
<dbReference type="EMBL" id="JACHWY010000001">
    <property type="protein sequence ID" value="MBB3046726.1"/>
    <property type="molecule type" value="Genomic_DNA"/>
</dbReference>
<accession>A0A7W4Z6B1</accession>
<keyword evidence="4" id="KW-1185">Reference proteome</keyword>
<evidence type="ECO:0000313" key="3">
    <source>
        <dbReference type="EMBL" id="MBB3046726.1"/>
    </source>
</evidence>
<keyword evidence="1" id="KW-1133">Transmembrane helix</keyword>
<evidence type="ECO:0000313" key="4">
    <source>
        <dbReference type="Proteomes" id="UP000537130"/>
    </source>
</evidence>